<feature type="compositionally biased region" description="Basic residues" evidence="1">
    <location>
        <begin position="48"/>
        <end position="57"/>
    </location>
</feature>
<dbReference type="HOGENOM" id="CLU_1165125_0_0_11"/>
<proteinExistence type="predicted"/>
<reference evidence="3" key="1">
    <citation type="journal article" date="2006" name="Proc. Natl. Acad. Sci. U.S.A.">
        <title>The complete genome of Rhodococcus sp. RHA1 provides insights into a catabolic powerhouse.</title>
        <authorList>
            <person name="McLeod M.P."/>
            <person name="Warren R.L."/>
            <person name="Hsiao W.W.L."/>
            <person name="Araki N."/>
            <person name="Myhre M."/>
            <person name="Fernandes C."/>
            <person name="Miyazawa D."/>
            <person name="Wong W."/>
            <person name="Lillquist A.L."/>
            <person name="Wang D."/>
            <person name="Dosanjh M."/>
            <person name="Hara H."/>
            <person name="Petrescu A."/>
            <person name="Morin R.D."/>
            <person name="Yang G."/>
            <person name="Stott J.M."/>
            <person name="Schein J.E."/>
            <person name="Shin H."/>
            <person name="Smailus D."/>
            <person name="Siddiqui A.S."/>
            <person name="Marra M.A."/>
            <person name="Jones S.J.M."/>
            <person name="Holt R."/>
            <person name="Brinkman F.S.L."/>
            <person name="Miyauchi K."/>
            <person name="Fukuda M."/>
            <person name="Davies J.E."/>
            <person name="Mohn W.W."/>
            <person name="Eltis L.D."/>
        </authorList>
    </citation>
    <scope>NUCLEOTIDE SEQUENCE [LARGE SCALE GENOMIC DNA]</scope>
    <source>
        <strain evidence="3">RHA1</strain>
    </source>
</reference>
<geneLocation type="plasmid" evidence="2 3">
    <name>pRHL1</name>
</geneLocation>
<dbReference type="EMBL" id="CP000432">
    <property type="protein sequence ID" value="ABG99248.1"/>
    <property type="molecule type" value="Genomic_DNA"/>
</dbReference>
<evidence type="ECO:0000313" key="2">
    <source>
        <dbReference type="EMBL" id="ABG99248.1"/>
    </source>
</evidence>
<keyword evidence="2" id="KW-0614">Plasmid</keyword>
<evidence type="ECO:0000256" key="1">
    <source>
        <dbReference type="SAM" id="MobiDB-lite"/>
    </source>
</evidence>
<feature type="region of interest" description="Disordered" evidence="1">
    <location>
        <begin position="46"/>
        <end position="68"/>
    </location>
</feature>
<name>Q0RZN8_RHOJR</name>
<dbReference type="AlphaFoldDB" id="Q0RZN8"/>
<accession>Q0RZN8</accession>
<gene>
    <name evidence="2" type="ordered locus">RHA1_ro08203</name>
</gene>
<evidence type="ECO:0000313" key="3">
    <source>
        <dbReference type="Proteomes" id="UP000008710"/>
    </source>
</evidence>
<organism evidence="2 3">
    <name type="scientific">Rhodococcus jostii (strain RHA1)</name>
    <dbReference type="NCBI Taxonomy" id="101510"/>
    <lineage>
        <taxon>Bacteria</taxon>
        <taxon>Bacillati</taxon>
        <taxon>Actinomycetota</taxon>
        <taxon>Actinomycetes</taxon>
        <taxon>Mycobacteriales</taxon>
        <taxon>Nocardiaceae</taxon>
        <taxon>Rhodococcus</taxon>
    </lineage>
</organism>
<dbReference type="Proteomes" id="UP000008710">
    <property type="component" value="Plasmid pRHL1"/>
</dbReference>
<sequence length="238" mass="25995">MIVNGLEYPDRVDCTVHNPTRSGRERRDHGRMVRSAITPIRTRLVASRTRRSPRQRPSRTSTPAVTAVAPRLGSREPQRGVAVTSAVTSQLLDLDTIVWLLAGGTLTFRERRPERPIDPAPDSLDVSLGCPPRDVRRGRGPAACRICGSPPIQRPHHSNGRIQHSGSICRMVCRCAMGPSLGQATSTSFAKSAILPVTRADSAVRFPWCGYPSGGDHLSIGPHGCGHFRPAVHFRPQR</sequence>
<dbReference type="KEGG" id="rha:RHA1_ro08203"/>
<protein>
    <submittedName>
        <fullName evidence="2">Uncharacterized protein</fullName>
    </submittedName>
</protein>
<feature type="region of interest" description="Disordered" evidence="1">
    <location>
        <begin position="112"/>
        <end position="132"/>
    </location>
</feature>